<dbReference type="GO" id="GO:0032993">
    <property type="term" value="C:protein-DNA complex"/>
    <property type="evidence" value="ECO:0007669"/>
    <property type="project" value="TreeGrafter"/>
</dbReference>
<dbReference type="Gene3D" id="1.10.340.30">
    <property type="entry name" value="Hypothetical protein, domain 2"/>
    <property type="match status" value="1"/>
</dbReference>
<feature type="domain" description="HhH-GPD" evidence="3">
    <location>
        <begin position="44"/>
        <end position="200"/>
    </location>
</feature>
<accession>A0A8S5U3A8</accession>
<proteinExistence type="predicted"/>
<evidence type="ECO:0000313" key="4">
    <source>
        <dbReference type="EMBL" id="DAF88961.1"/>
    </source>
</evidence>
<sequence length="208" mass="23634">MNTPSVQYLCSKDKRLAKVISMVGPISYVPHEEDTYAFLIHEIIEQMLSVKAGQKIYGRLEDLCDGKVTPERIAALNDDEIRGTGTSSSKVRCIRSVTEAVLCGDLDFDKMDTLSDEEVICALTKLHGIGNWTAKMFLIFVLNRPDVLPVEDGAFLQTYRWVYKTDDCSEKAVSKKCRKWKPYSSIASRFFYRALDAGLTKKEFHLFK</sequence>
<evidence type="ECO:0000256" key="1">
    <source>
        <dbReference type="ARBA" id="ARBA00022763"/>
    </source>
</evidence>
<dbReference type="CDD" id="cd00056">
    <property type="entry name" value="ENDO3c"/>
    <property type="match status" value="1"/>
</dbReference>
<name>A0A8S5U3A8_9CAUD</name>
<dbReference type="PANTHER" id="PTHR43003">
    <property type="entry name" value="DNA-3-METHYLADENINE GLYCOSYLASE"/>
    <property type="match status" value="1"/>
</dbReference>
<keyword evidence="1" id="KW-0227">DNA damage</keyword>
<dbReference type="GO" id="GO:0008725">
    <property type="term" value="F:DNA-3-methyladenine glycosylase activity"/>
    <property type="evidence" value="ECO:0007669"/>
    <property type="project" value="TreeGrafter"/>
</dbReference>
<evidence type="ECO:0000256" key="2">
    <source>
        <dbReference type="ARBA" id="ARBA00023204"/>
    </source>
</evidence>
<keyword evidence="2" id="KW-0234">DNA repair</keyword>
<protein>
    <submittedName>
        <fullName evidence="4">3-methyladenine DNA glycosylase</fullName>
    </submittedName>
</protein>
<dbReference type="SUPFAM" id="SSF48150">
    <property type="entry name" value="DNA-glycosylase"/>
    <property type="match status" value="1"/>
</dbReference>
<evidence type="ECO:0000259" key="3">
    <source>
        <dbReference type="SMART" id="SM00478"/>
    </source>
</evidence>
<dbReference type="InterPro" id="IPR051912">
    <property type="entry name" value="Alkylbase_DNA_Glycosylase/TA"/>
</dbReference>
<dbReference type="GO" id="GO:0043916">
    <property type="term" value="F:DNA-7-methylguanine glycosylase activity"/>
    <property type="evidence" value="ECO:0007669"/>
    <property type="project" value="TreeGrafter"/>
</dbReference>
<reference evidence="4" key="1">
    <citation type="journal article" date="2021" name="Proc. Natl. Acad. Sci. U.S.A.">
        <title>A Catalog of Tens of Thousands of Viruses from Human Metagenomes Reveals Hidden Associations with Chronic Diseases.</title>
        <authorList>
            <person name="Tisza M.J."/>
            <person name="Buck C.B."/>
        </authorList>
    </citation>
    <scope>NUCLEOTIDE SEQUENCE</scope>
    <source>
        <strain evidence="4">CtSA812</strain>
    </source>
</reference>
<dbReference type="GO" id="GO:0006285">
    <property type="term" value="P:base-excision repair, AP site formation"/>
    <property type="evidence" value="ECO:0007669"/>
    <property type="project" value="TreeGrafter"/>
</dbReference>
<dbReference type="GO" id="GO:0032131">
    <property type="term" value="F:alkylated DNA binding"/>
    <property type="evidence" value="ECO:0007669"/>
    <property type="project" value="TreeGrafter"/>
</dbReference>
<dbReference type="InterPro" id="IPR011257">
    <property type="entry name" value="DNA_glycosylase"/>
</dbReference>
<dbReference type="InterPro" id="IPR003265">
    <property type="entry name" value="HhH-GPD_domain"/>
</dbReference>
<dbReference type="EMBL" id="BK016000">
    <property type="protein sequence ID" value="DAF88961.1"/>
    <property type="molecule type" value="Genomic_DNA"/>
</dbReference>
<dbReference type="SMART" id="SM00478">
    <property type="entry name" value="ENDO3c"/>
    <property type="match status" value="1"/>
</dbReference>
<dbReference type="PANTHER" id="PTHR43003:SF5">
    <property type="entry name" value="DNA-3-METHYLADENINE GLYCOSYLASE"/>
    <property type="match status" value="1"/>
</dbReference>
<dbReference type="Gene3D" id="1.10.1670.40">
    <property type="match status" value="1"/>
</dbReference>
<dbReference type="GO" id="GO:0006307">
    <property type="term" value="P:DNA alkylation repair"/>
    <property type="evidence" value="ECO:0007669"/>
    <property type="project" value="TreeGrafter"/>
</dbReference>
<dbReference type="Pfam" id="PF00730">
    <property type="entry name" value="HhH-GPD"/>
    <property type="match status" value="1"/>
</dbReference>
<organism evidence="4">
    <name type="scientific">Siphoviridae sp. ctSA812</name>
    <dbReference type="NCBI Taxonomy" id="2825508"/>
    <lineage>
        <taxon>Viruses</taxon>
        <taxon>Duplodnaviria</taxon>
        <taxon>Heunggongvirae</taxon>
        <taxon>Uroviricota</taxon>
        <taxon>Caudoviricetes</taxon>
    </lineage>
</organism>